<proteinExistence type="predicted"/>
<evidence type="ECO:0000313" key="2">
    <source>
        <dbReference type="Proteomes" id="UP001303160"/>
    </source>
</evidence>
<evidence type="ECO:0000313" key="1">
    <source>
        <dbReference type="EMBL" id="KAK4203861.1"/>
    </source>
</evidence>
<dbReference type="Proteomes" id="UP001303160">
    <property type="component" value="Unassembled WGS sequence"/>
</dbReference>
<organism evidence="1 2">
    <name type="scientific">Triangularia verruculosa</name>
    <dbReference type="NCBI Taxonomy" id="2587418"/>
    <lineage>
        <taxon>Eukaryota</taxon>
        <taxon>Fungi</taxon>
        <taxon>Dikarya</taxon>
        <taxon>Ascomycota</taxon>
        <taxon>Pezizomycotina</taxon>
        <taxon>Sordariomycetes</taxon>
        <taxon>Sordariomycetidae</taxon>
        <taxon>Sordariales</taxon>
        <taxon>Podosporaceae</taxon>
        <taxon>Triangularia</taxon>
    </lineage>
</organism>
<keyword evidence="2" id="KW-1185">Reference proteome</keyword>
<dbReference type="AlphaFoldDB" id="A0AAN6XP12"/>
<reference evidence="1" key="1">
    <citation type="journal article" date="2023" name="Mol. Phylogenet. Evol.">
        <title>Genome-scale phylogeny and comparative genomics of the fungal order Sordariales.</title>
        <authorList>
            <person name="Hensen N."/>
            <person name="Bonometti L."/>
            <person name="Westerberg I."/>
            <person name="Brannstrom I.O."/>
            <person name="Guillou S."/>
            <person name="Cros-Aarteil S."/>
            <person name="Calhoun S."/>
            <person name="Haridas S."/>
            <person name="Kuo A."/>
            <person name="Mondo S."/>
            <person name="Pangilinan J."/>
            <person name="Riley R."/>
            <person name="LaButti K."/>
            <person name="Andreopoulos B."/>
            <person name="Lipzen A."/>
            <person name="Chen C."/>
            <person name="Yan M."/>
            <person name="Daum C."/>
            <person name="Ng V."/>
            <person name="Clum A."/>
            <person name="Steindorff A."/>
            <person name="Ohm R.A."/>
            <person name="Martin F."/>
            <person name="Silar P."/>
            <person name="Natvig D.O."/>
            <person name="Lalanne C."/>
            <person name="Gautier V."/>
            <person name="Ament-Velasquez S.L."/>
            <person name="Kruys A."/>
            <person name="Hutchinson M.I."/>
            <person name="Powell A.J."/>
            <person name="Barry K."/>
            <person name="Miller A.N."/>
            <person name="Grigoriev I.V."/>
            <person name="Debuchy R."/>
            <person name="Gladieux P."/>
            <person name="Hiltunen Thoren M."/>
            <person name="Johannesson H."/>
        </authorList>
    </citation>
    <scope>NUCLEOTIDE SEQUENCE</scope>
    <source>
        <strain evidence="1">CBS 315.58</strain>
    </source>
</reference>
<dbReference type="EMBL" id="MU863886">
    <property type="protein sequence ID" value="KAK4203861.1"/>
    <property type="molecule type" value="Genomic_DNA"/>
</dbReference>
<gene>
    <name evidence="1" type="ORF">QBC40DRAFT_274052</name>
</gene>
<comment type="caution">
    <text evidence="1">The sequence shown here is derived from an EMBL/GenBank/DDBJ whole genome shotgun (WGS) entry which is preliminary data.</text>
</comment>
<name>A0AAN6XP12_9PEZI</name>
<sequence>MASDLPPNLPPNPPSIPHVQTWTPDGYPIVDNKYLDLSTGTLKTHTPGVDLLRAGPPSVAIYWQNRHSTGSPSQFHALSKGGVVGARGIHEYIIKIGEFLKAMTGRCKLDSSNATRYDVYVVVYTELSQAEFRAALEEAGLL</sequence>
<accession>A0AAN6XP12</accession>
<reference evidence="1" key="2">
    <citation type="submission" date="2023-05" db="EMBL/GenBank/DDBJ databases">
        <authorList>
            <consortium name="Lawrence Berkeley National Laboratory"/>
            <person name="Steindorff A."/>
            <person name="Hensen N."/>
            <person name="Bonometti L."/>
            <person name="Westerberg I."/>
            <person name="Brannstrom I.O."/>
            <person name="Guillou S."/>
            <person name="Cros-Aarteil S."/>
            <person name="Calhoun S."/>
            <person name="Haridas S."/>
            <person name="Kuo A."/>
            <person name="Mondo S."/>
            <person name="Pangilinan J."/>
            <person name="Riley R."/>
            <person name="Labutti K."/>
            <person name="Andreopoulos B."/>
            <person name="Lipzen A."/>
            <person name="Chen C."/>
            <person name="Yanf M."/>
            <person name="Daum C."/>
            <person name="Ng V."/>
            <person name="Clum A."/>
            <person name="Ohm R."/>
            <person name="Martin F."/>
            <person name="Silar P."/>
            <person name="Natvig D."/>
            <person name="Lalanne C."/>
            <person name="Gautier V."/>
            <person name="Ament-Velasquez S.L."/>
            <person name="Kruys A."/>
            <person name="Hutchinson M.I."/>
            <person name="Powell A.J."/>
            <person name="Barry K."/>
            <person name="Miller A.N."/>
            <person name="Grigoriev I.V."/>
            <person name="Debuchy R."/>
            <person name="Gladieux P."/>
            <person name="Thoren M.H."/>
            <person name="Johannesson H."/>
        </authorList>
    </citation>
    <scope>NUCLEOTIDE SEQUENCE</scope>
    <source>
        <strain evidence="1">CBS 315.58</strain>
    </source>
</reference>
<protein>
    <submittedName>
        <fullName evidence="1">Uncharacterized protein</fullName>
    </submittedName>
</protein>